<keyword evidence="3" id="KW-1003">Cell membrane</keyword>
<evidence type="ECO:0000313" key="8">
    <source>
        <dbReference type="EMBL" id="PPU82031.1"/>
    </source>
</evidence>
<dbReference type="EMBL" id="MDEK01000010">
    <property type="protein sequence ID" value="PPU82031.1"/>
    <property type="molecule type" value="Genomic_DNA"/>
</dbReference>
<sequence length="681" mass="73071">MRAMRLPSFDAVSMVRLRPSPDVWFALRTTAAALLALAIALLCSMEDPKWAAMTVFIVAQADRGMSVVKARNRIVGTLVGASMAVVLMGLFGQAPPLFMIALALWLGACTGMASVVSAFRSYGVVLAGYTAVIVGMSSTAHPQQVFDIAVARATEILLGIAVEGVMASIFSPASPRLALERRLEAYLRQGSALAARLLRGEATGTQIHGFFASALALNDAVDYAAARSREIARLGGRLRHISYLMLAQLLAAQSCRVGLDGCAPSRALRGVHDLLVQRAEGRSPGEDALATTLGRLDRHHRRLRRLCMQRRDAFDRAFALEHARTIVHDLQASQQEQAAFEQGQPSRRRFATRRHRDRYEAAYNGVRAFLAMGAASLFWVYSGWSAGAGMVTIVGVVCALYATRPDPVSGSIGFLKGAGLAALAAFVCIVWLLPWVEDFAGLAAVLAPFLILAGLAMRRPSTAALGASGSIFFIDLVGPLNGTNTGVVQLFNGTLTLLLGIGIGVLMFTVLLPSGAERYLRRLRRSVDADLAAIALHPRRMQRRAWFGLMADRMRARLGLAAALPEATLQRDLAALLGALGMGSDALDLARTDGMPGLRVRAVLRRLARGDLPGVAEQAMRAARHHAGLAGDRQDAQAQAHWRTAMVLWDMALCAREYLQAGAEDSVQAQVPLTPSVTLQS</sequence>
<keyword evidence="4 7" id="KW-0812">Transmembrane</keyword>
<dbReference type="PANTHER" id="PTHR30509:SF9">
    <property type="entry name" value="MULTIDRUG RESISTANCE PROTEIN MDTO"/>
    <property type="match status" value="1"/>
</dbReference>
<comment type="subcellular location">
    <subcellularLocation>
        <location evidence="1">Cell membrane</location>
        <topology evidence="1">Multi-pass membrane protein</topology>
    </subcellularLocation>
</comment>
<evidence type="ECO:0000256" key="2">
    <source>
        <dbReference type="ARBA" id="ARBA00022448"/>
    </source>
</evidence>
<reference evidence="8 9" key="1">
    <citation type="submission" date="2016-08" db="EMBL/GenBank/DDBJ databases">
        <authorList>
            <person name="Seilhamer J.J."/>
        </authorList>
    </citation>
    <scope>NUCLEOTIDE SEQUENCE [LARGE SCALE GENOMIC DNA]</scope>
    <source>
        <strain evidence="8 9">CFBP4641</strain>
    </source>
</reference>
<dbReference type="InterPro" id="IPR006726">
    <property type="entry name" value="PHBA_efflux_AaeB/fusaric-R"/>
</dbReference>
<evidence type="ECO:0000256" key="5">
    <source>
        <dbReference type="ARBA" id="ARBA00022989"/>
    </source>
</evidence>
<feature type="transmembrane region" description="Helical" evidence="7">
    <location>
        <begin position="73"/>
        <end position="91"/>
    </location>
</feature>
<proteinExistence type="predicted"/>
<evidence type="ECO:0000256" key="1">
    <source>
        <dbReference type="ARBA" id="ARBA00004651"/>
    </source>
</evidence>
<feature type="transmembrane region" description="Helical" evidence="7">
    <location>
        <begin position="439"/>
        <end position="456"/>
    </location>
</feature>
<keyword evidence="6 7" id="KW-0472">Membrane</keyword>
<evidence type="ECO:0000313" key="9">
    <source>
        <dbReference type="Proteomes" id="UP000247346"/>
    </source>
</evidence>
<dbReference type="AlphaFoldDB" id="A0A2P5Z2W8"/>
<keyword evidence="2" id="KW-0813">Transport</keyword>
<accession>A0A2P5Z2W8</accession>
<feature type="transmembrane region" description="Helical" evidence="7">
    <location>
        <begin position="361"/>
        <end position="380"/>
    </location>
</feature>
<feature type="transmembrane region" description="Helical" evidence="7">
    <location>
        <begin position="494"/>
        <end position="516"/>
    </location>
</feature>
<comment type="caution">
    <text evidence="8">The sequence shown here is derived from an EMBL/GenBank/DDBJ whole genome shotgun (WGS) entry which is preliminary data.</text>
</comment>
<dbReference type="PANTHER" id="PTHR30509">
    <property type="entry name" value="P-HYDROXYBENZOIC ACID EFFLUX PUMP SUBUNIT-RELATED"/>
    <property type="match status" value="1"/>
</dbReference>
<name>A0A2P5Z2W8_9XANT</name>
<feature type="transmembrane region" description="Helical" evidence="7">
    <location>
        <begin position="463"/>
        <end position="482"/>
    </location>
</feature>
<evidence type="ECO:0000256" key="4">
    <source>
        <dbReference type="ARBA" id="ARBA00022692"/>
    </source>
</evidence>
<evidence type="ECO:0000256" key="3">
    <source>
        <dbReference type="ARBA" id="ARBA00022475"/>
    </source>
</evidence>
<gene>
    <name evidence="8" type="ORF">XsacCFBP4641_11960</name>
</gene>
<evidence type="ECO:0000256" key="6">
    <source>
        <dbReference type="ARBA" id="ARBA00023136"/>
    </source>
</evidence>
<dbReference type="GO" id="GO:0022857">
    <property type="term" value="F:transmembrane transporter activity"/>
    <property type="evidence" value="ECO:0007669"/>
    <property type="project" value="InterPro"/>
</dbReference>
<feature type="transmembrane region" description="Helical" evidence="7">
    <location>
        <begin position="97"/>
        <end position="119"/>
    </location>
</feature>
<dbReference type="Pfam" id="PF04632">
    <property type="entry name" value="FUSC"/>
    <property type="match status" value="1"/>
</dbReference>
<keyword evidence="5 7" id="KW-1133">Transmembrane helix</keyword>
<protein>
    <submittedName>
        <fullName evidence="8">FUSC family protein</fullName>
    </submittedName>
</protein>
<feature type="transmembrane region" description="Helical" evidence="7">
    <location>
        <begin position="386"/>
        <end position="402"/>
    </location>
</feature>
<feature type="transmembrane region" description="Helical" evidence="7">
    <location>
        <begin position="414"/>
        <end position="433"/>
    </location>
</feature>
<dbReference type="GO" id="GO:0005886">
    <property type="term" value="C:plasma membrane"/>
    <property type="evidence" value="ECO:0007669"/>
    <property type="project" value="UniProtKB-SubCell"/>
</dbReference>
<evidence type="ECO:0000256" key="7">
    <source>
        <dbReference type="SAM" id="Phobius"/>
    </source>
</evidence>
<feature type="transmembrane region" description="Helical" evidence="7">
    <location>
        <begin position="23"/>
        <end position="43"/>
    </location>
</feature>
<organism evidence="8 9">
    <name type="scientific">Xanthomonas sacchari</name>
    <dbReference type="NCBI Taxonomy" id="56458"/>
    <lineage>
        <taxon>Bacteria</taxon>
        <taxon>Pseudomonadati</taxon>
        <taxon>Pseudomonadota</taxon>
        <taxon>Gammaproteobacteria</taxon>
        <taxon>Lysobacterales</taxon>
        <taxon>Lysobacteraceae</taxon>
        <taxon>Xanthomonas</taxon>
    </lineage>
</organism>
<dbReference type="Proteomes" id="UP000247346">
    <property type="component" value="Unassembled WGS sequence"/>
</dbReference>